<evidence type="ECO:0000313" key="1">
    <source>
        <dbReference type="EMBL" id="PWR72312.1"/>
    </source>
</evidence>
<protein>
    <submittedName>
        <fullName evidence="1">Uncharacterized protein</fullName>
    </submittedName>
</protein>
<dbReference type="OrthoDB" id="134936at2157"/>
<dbReference type="Proteomes" id="UP000245657">
    <property type="component" value="Unassembled WGS sequence"/>
</dbReference>
<reference evidence="1 2" key="1">
    <citation type="submission" date="2018-05" db="EMBL/GenBank/DDBJ databases">
        <title>Draft genome of Methanospirillum lacunae Ki8-1.</title>
        <authorList>
            <person name="Dueholm M.S."/>
            <person name="Nielsen P.H."/>
            <person name="Bakmann L.F."/>
            <person name="Otzen D.E."/>
        </authorList>
    </citation>
    <scope>NUCLEOTIDE SEQUENCE [LARGE SCALE GENOMIC DNA]</scope>
    <source>
        <strain evidence="1 2">Ki8-1</strain>
    </source>
</reference>
<dbReference type="InterPro" id="IPR036390">
    <property type="entry name" value="WH_DNA-bd_sf"/>
</dbReference>
<proteinExistence type="predicted"/>
<gene>
    <name evidence="1" type="ORF">DK846_10095</name>
</gene>
<accession>A0A2V2MWN9</accession>
<dbReference type="EMBL" id="QGMY01000007">
    <property type="protein sequence ID" value="PWR72312.1"/>
    <property type="molecule type" value="Genomic_DNA"/>
</dbReference>
<evidence type="ECO:0000313" key="2">
    <source>
        <dbReference type="Proteomes" id="UP000245657"/>
    </source>
</evidence>
<dbReference type="RefSeq" id="WP_109968802.1">
    <property type="nucleotide sequence ID" value="NZ_QGMY01000007.1"/>
</dbReference>
<name>A0A2V2MWN9_9EURY</name>
<dbReference type="AlphaFoldDB" id="A0A2V2MWN9"/>
<comment type="caution">
    <text evidence="1">The sequence shown here is derived from an EMBL/GenBank/DDBJ whole genome shotgun (WGS) entry which is preliminary data.</text>
</comment>
<dbReference type="SUPFAM" id="SSF46785">
    <property type="entry name" value="Winged helix' DNA-binding domain"/>
    <property type="match status" value="1"/>
</dbReference>
<organism evidence="1 2">
    <name type="scientific">Methanospirillum lacunae</name>
    <dbReference type="NCBI Taxonomy" id="668570"/>
    <lineage>
        <taxon>Archaea</taxon>
        <taxon>Methanobacteriati</taxon>
        <taxon>Methanobacteriota</taxon>
        <taxon>Stenosarchaea group</taxon>
        <taxon>Methanomicrobia</taxon>
        <taxon>Methanomicrobiales</taxon>
        <taxon>Methanospirillaceae</taxon>
        <taxon>Methanospirillum</taxon>
    </lineage>
</organism>
<dbReference type="Gene3D" id="1.10.10.10">
    <property type="entry name" value="Winged helix-like DNA-binding domain superfamily/Winged helix DNA-binding domain"/>
    <property type="match status" value="1"/>
</dbReference>
<dbReference type="InterPro" id="IPR036388">
    <property type="entry name" value="WH-like_DNA-bd_sf"/>
</dbReference>
<sequence>MRKDEIEERIIGIEKNLRDLGTTQREQGEMILSELRSFQRLFVEEQIETMRRQVVTSHQNMILQFAISTIKREFDSVCPNPCSLYDRGSCIDFFISRLRESAERMDPDEADEFLSNQVKQDQDLVVKYPELGKEPCLTCYKIYTAERDHLMQAIGELSSVRSTLRNRNQVALIRDLPEDEVLAKIIEPLSHPARFSMIKALSMSTMSYTDLSSLTGYKGGHLLFHVTRLIEAGLAAKDESSGQYLITEKGMGLMNLIRKIYSGM</sequence>
<keyword evidence="2" id="KW-1185">Reference proteome</keyword>